<dbReference type="Gene3D" id="3.30.300.30">
    <property type="match status" value="1"/>
</dbReference>
<dbReference type="InterPro" id="IPR000873">
    <property type="entry name" value="AMP-dep_synth/lig_dom"/>
</dbReference>
<organism evidence="5 6">
    <name type="scientific">Nocardia speluncae</name>
    <dbReference type="NCBI Taxonomy" id="419477"/>
    <lineage>
        <taxon>Bacteria</taxon>
        <taxon>Bacillati</taxon>
        <taxon>Actinomycetota</taxon>
        <taxon>Actinomycetes</taxon>
        <taxon>Mycobacteriales</taxon>
        <taxon>Nocardiaceae</taxon>
        <taxon>Nocardia</taxon>
    </lineage>
</organism>
<evidence type="ECO:0000313" key="5">
    <source>
        <dbReference type="EMBL" id="NKY32007.1"/>
    </source>
</evidence>
<feature type="domain" description="AMP-dependent synthetase/ligase" evidence="3">
    <location>
        <begin position="31"/>
        <end position="390"/>
    </location>
</feature>
<dbReference type="PANTHER" id="PTHR43201:SF5">
    <property type="entry name" value="MEDIUM-CHAIN ACYL-COA LIGASE ACSF2, MITOCHONDRIAL"/>
    <property type="match status" value="1"/>
</dbReference>
<dbReference type="InterPro" id="IPR025110">
    <property type="entry name" value="AMP-bd_C"/>
</dbReference>
<name>A0A846X965_9NOCA</name>
<dbReference type="Pfam" id="PF00501">
    <property type="entry name" value="AMP-binding"/>
    <property type="match status" value="1"/>
</dbReference>
<evidence type="ECO:0000256" key="1">
    <source>
        <dbReference type="ARBA" id="ARBA00006432"/>
    </source>
</evidence>
<reference evidence="5 6" key="1">
    <citation type="submission" date="2020-04" db="EMBL/GenBank/DDBJ databases">
        <title>MicrobeNet Type strains.</title>
        <authorList>
            <person name="Nicholson A.C."/>
        </authorList>
    </citation>
    <scope>NUCLEOTIDE SEQUENCE [LARGE SCALE GENOMIC DNA]</scope>
    <source>
        <strain evidence="5 6">DSM 45078</strain>
    </source>
</reference>
<dbReference type="RefSeq" id="WP_068035707.1">
    <property type="nucleotide sequence ID" value="NZ_JAAXOO010000001.1"/>
</dbReference>
<dbReference type="AlphaFoldDB" id="A0A846X965"/>
<evidence type="ECO:0000256" key="2">
    <source>
        <dbReference type="ARBA" id="ARBA00022598"/>
    </source>
</evidence>
<dbReference type="GO" id="GO:0006631">
    <property type="term" value="P:fatty acid metabolic process"/>
    <property type="evidence" value="ECO:0007669"/>
    <property type="project" value="TreeGrafter"/>
</dbReference>
<dbReference type="GO" id="GO:0031956">
    <property type="term" value="F:medium-chain fatty acid-CoA ligase activity"/>
    <property type="evidence" value="ECO:0007669"/>
    <property type="project" value="TreeGrafter"/>
</dbReference>
<dbReference type="InterPro" id="IPR042099">
    <property type="entry name" value="ANL_N_sf"/>
</dbReference>
<keyword evidence="6" id="KW-1185">Reference proteome</keyword>
<evidence type="ECO:0000313" key="6">
    <source>
        <dbReference type="Proteomes" id="UP000565715"/>
    </source>
</evidence>
<sequence>MDHVPLADIAPAFTADPESCTGYSVSDLVRTWGATRADEPAYISPDGATTWAEYDSLADRVCAALRALGDIAAVTVYLPDTVEFHAALVGAYRAGVLAVAVGARSGPAELAHLMSASGSTVLVTAGENRGVPVAKLVQELRLRDTTPAHVVLVEGAQVILESAAAPSDRGQGFRGFSVDDICLLNSTSGTTGRPKLVMQTQRRWSTFAAIACRNADMGPEEVVAAFVPAPFGFGLWTSHFLPALLGRPALVMSRFDPAVAIDLMAEHRATILACVSTQFRMMLQTPDRELSGAEALRAMFTGGEAVPYAEAKRFEEATGALVLQFYGSNETGAASGTTVHDDEETRLGTGGRLIPEMNVRILDDGTNEGGTGIRRGQPAVHGPLMSPGYWNDEAANAELFTGDGWIRLGDIVEVDESDRLRVVGRLADLIIRGGKNISALEVEDYIREHPAVEMVAAVGVPDPLFGERLCAAVTLTAGAGQLTLADLNSWLREQGITREYLPERLRVLERMPLAPGGKIAKAQVKQIAERSVEDADGQHDKE</sequence>
<comment type="similarity">
    <text evidence="1">Belongs to the ATP-dependent AMP-binding enzyme family.</text>
</comment>
<gene>
    <name evidence="5" type="ORF">HGA13_02810</name>
</gene>
<proteinExistence type="inferred from homology"/>
<dbReference type="EMBL" id="JAAXOO010000001">
    <property type="protein sequence ID" value="NKY32007.1"/>
    <property type="molecule type" value="Genomic_DNA"/>
</dbReference>
<evidence type="ECO:0000259" key="4">
    <source>
        <dbReference type="Pfam" id="PF13193"/>
    </source>
</evidence>
<dbReference type="Pfam" id="PF13193">
    <property type="entry name" value="AMP-binding_C"/>
    <property type="match status" value="1"/>
</dbReference>
<dbReference type="SUPFAM" id="SSF56801">
    <property type="entry name" value="Acetyl-CoA synthetase-like"/>
    <property type="match status" value="1"/>
</dbReference>
<keyword evidence="2 5" id="KW-0436">Ligase</keyword>
<feature type="domain" description="AMP-binding enzyme C-terminal" evidence="4">
    <location>
        <begin position="441"/>
        <end position="518"/>
    </location>
</feature>
<dbReference type="PANTHER" id="PTHR43201">
    <property type="entry name" value="ACYL-COA SYNTHETASE"/>
    <property type="match status" value="1"/>
</dbReference>
<protein>
    <submittedName>
        <fullName evidence="5">Acyl--CoA ligase</fullName>
    </submittedName>
</protein>
<comment type="caution">
    <text evidence="5">The sequence shown here is derived from an EMBL/GenBank/DDBJ whole genome shotgun (WGS) entry which is preliminary data.</text>
</comment>
<dbReference type="Gene3D" id="3.40.50.12780">
    <property type="entry name" value="N-terminal domain of ligase-like"/>
    <property type="match status" value="1"/>
</dbReference>
<accession>A0A846X965</accession>
<dbReference type="InterPro" id="IPR045851">
    <property type="entry name" value="AMP-bd_C_sf"/>
</dbReference>
<evidence type="ECO:0000259" key="3">
    <source>
        <dbReference type="Pfam" id="PF00501"/>
    </source>
</evidence>
<dbReference type="Proteomes" id="UP000565715">
    <property type="component" value="Unassembled WGS sequence"/>
</dbReference>